<keyword evidence="2" id="KW-0472">Membrane</keyword>
<feature type="compositionally biased region" description="Low complexity" evidence="1">
    <location>
        <begin position="48"/>
        <end position="61"/>
    </location>
</feature>
<feature type="transmembrane region" description="Helical" evidence="2">
    <location>
        <begin position="152"/>
        <end position="169"/>
    </location>
</feature>
<feature type="transmembrane region" description="Helical" evidence="2">
    <location>
        <begin position="327"/>
        <end position="346"/>
    </location>
</feature>
<geneLocation type="plasmid" evidence="3 4">
    <name>pSCL4</name>
</geneLocation>
<dbReference type="eggNOG" id="ENOG5032YXE">
    <property type="taxonomic scope" value="Bacteria"/>
</dbReference>
<feature type="transmembrane region" description="Helical" evidence="2">
    <location>
        <begin position="99"/>
        <end position="122"/>
    </location>
</feature>
<organism evidence="3 4">
    <name type="scientific">Streptomyces clavuligerus</name>
    <dbReference type="NCBI Taxonomy" id="1901"/>
    <lineage>
        <taxon>Bacteria</taxon>
        <taxon>Bacillati</taxon>
        <taxon>Actinomycetota</taxon>
        <taxon>Actinomycetes</taxon>
        <taxon>Kitasatosporales</taxon>
        <taxon>Streptomycetaceae</taxon>
        <taxon>Streptomyces</taxon>
    </lineage>
</organism>
<evidence type="ECO:0000256" key="2">
    <source>
        <dbReference type="SAM" id="Phobius"/>
    </source>
</evidence>
<sequence>MCVNTGGNRPYPPQGQPGPQPGPYGSNNPYSSNSSNGPYGPPQPTHQPSHPYAAHPSSPYSPFAPPEPHRSSWQRLREDDWPPLRQVLRVGRQRIPVRIWALVLLPCTSWGVLPPMMCYALARTARRRARQVFPPWRERRVQDLDVLRVQRVRAWTAAVISLLILVVYGEPGDFQEARDQYWQRLLITPWLLLLSAPVAIAVLFRMASPAARATMRPRLRAAGKSALIYFGALMAVPLLGVAVVWALEWTGGFVTNPFLLLPTYMALWAPVLWVFFFVAFASAPAVRGAFNTAEAHAALPALLTAVLVWELTLVGLLTAGLPPGPPLLQAAVLAGGPLSVTAVAWWEIHRLRTRHGVELRA</sequence>
<accession>B5GMN1</accession>
<dbReference type="RefSeq" id="WP_003952991.1">
    <property type="nucleotide sequence ID" value="NZ_CM000914.1"/>
</dbReference>
<dbReference type="OrthoDB" id="4217684at2"/>
<dbReference type="GeneID" id="93734133"/>
<dbReference type="AlphaFoldDB" id="B5GMN1"/>
<feature type="compositionally biased region" description="Pro residues" evidence="1">
    <location>
        <begin position="10"/>
        <end position="22"/>
    </location>
</feature>
<name>B5GMN1_STRCL</name>
<feature type="compositionally biased region" description="Low complexity" evidence="1">
    <location>
        <begin position="23"/>
        <end position="38"/>
    </location>
</feature>
<keyword evidence="2" id="KW-0812">Transmembrane</keyword>
<evidence type="ECO:0000313" key="4">
    <source>
        <dbReference type="Proteomes" id="UP000002357"/>
    </source>
</evidence>
<dbReference type="KEGG" id="sclf:BB341_29345"/>
<gene>
    <name evidence="3" type="ORF">SCLAV_p1049</name>
</gene>
<dbReference type="EMBL" id="CM000914">
    <property type="protein sequence ID" value="EFG04535.2"/>
    <property type="molecule type" value="Genomic_DNA"/>
</dbReference>
<dbReference type="Proteomes" id="UP000002357">
    <property type="component" value="Plasmid pSCL4"/>
</dbReference>
<evidence type="ECO:0000313" key="3">
    <source>
        <dbReference type="EMBL" id="EFG04535.2"/>
    </source>
</evidence>
<keyword evidence="2" id="KW-1133">Transmembrane helix</keyword>
<feature type="transmembrane region" description="Helical" evidence="2">
    <location>
        <begin position="226"/>
        <end position="247"/>
    </location>
</feature>
<feature type="region of interest" description="Disordered" evidence="1">
    <location>
        <begin position="1"/>
        <end position="73"/>
    </location>
</feature>
<proteinExistence type="predicted"/>
<feature type="transmembrane region" description="Helical" evidence="2">
    <location>
        <begin position="181"/>
        <end position="205"/>
    </location>
</feature>
<evidence type="ECO:0000256" key="1">
    <source>
        <dbReference type="SAM" id="MobiDB-lite"/>
    </source>
</evidence>
<feature type="transmembrane region" description="Helical" evidence="2">
    <location>
        <begin position="267"/>
        <end position="286"/>
    </location>
</feature>
<reference evidence="3 4" key="1">
    <citation type="journal article" date="2010" name="Genome Biol. Evol.">
        <title>The sequence of a 1.8-mb bacterial linear plasmid reveals a rich evolutionary reservoir of secondary metabolic pathways.</title>
        <authorList>
            <person name="Medema M.H."/>
            <person name="Trefzer A."/>
            <person name="Kovalchuk A."/>
            <person name="van den Berg M."/>
            <person name="Mueller U."/>
            <person name="Heijne W."/>
            <person name="Wu L."/>
            <person name="Alam M.T."/>
            <person name="Ronning C.M."/>
            <person name="Nierman W.C."/>
            <person name="Bovenberg R.A.L."/>
            <person name="Breitling R."/>
            <person name="Takano E."/>
        </authorList>
    </citation>
    <scope>NUCLEOTIDE SEQUENCE [LARGE SCALE GENOMIC DNA]</scope>
    <source>
        <strain evidence="4">ATCC 27064 / DSM 738 / JCM 4710 / NBRC 13307 / NCIMB 12785 / NRRL 3585 / VKM Ac-602</strain>
        <plasmid evidence="3">pSCL4</plasmid>
    </source>
</reference>
<keyword evidence="4" id="KW-1185">Reference proteome</keyword>
<keyword evidence="3" id="KW-0614">Plasmid</keyword>
<feature type="transmembrane region" description="Helical" evidence="2">
    <location>
        <begin position="298"/>
        <end position="321"/>
    </location>
</feature>
<protein>
    <submittedName>
        <fullName evidence="3">Putative integral membrane protein</fullName>
    </submittedName>
</protein>